<gene>
    <name evidence="3" type="ORF">L228DRAFT_268511</name>
</gene>
<name>A0A165GC35_XYLHT</name>
<dbReference type="RefSeq" id="XP_018187566.1">
    <property type="nucleotide sequence ID" value="XM_018335145.1"/>
</dbReference>
<dbReference type="AlphaFoldDB" id="A0A165GC35"/>
<keyword evidence="4" id="KW-1185">Reference proteome</keyword>
<dbReference type="PANTHER" id="PTHR38049:SF1">
    <property type="entry name" value="PROTEIN KINASE DOMAIN-CONTAINING PROTEIN"/>
    <property type="match status" value="1"/>
</dbReference>
<dbReference type="STRING" id="1328760.A0A165GC35"/>
<accession>A0A165GC35</accession>
<organism evidence="3 4">
    <name type="scientific">Xylona heveae (strain CBS 132557 / TC161)</name>
    <dbReference type="NCBI Taxonomy" id="1328760"/>
    <lineage>
        <taxon>Eukaryota</taxon>
        <taxon>Fungi</taxon>
        <taxon>Dikarya</taxon>
        <taxon>Ascomycota</taxon>
        <taxon>Pezizomycotina</taxon>
        <taxon>Xylonomycetes</taxon>
        <taxon>Xylonales</taxon>
        <taxon>Xylonaceae</taxon>
        <taxon>Xylona</taxon>
    </lineage>
</organism>
<evidence type="ECO:0000256" key="2">
    <source>
        <dbReference type="SAM" id="SignalP"/>
    </source>
</evidence>
<feature type="region of interest" description="Disordered" evidence="1">
    <location>
        <begin position="242"/>
        <end position="269"/>
    </location>
</feature>
<proteinExistence type="predicted"/>
<feature type="region of interest" description="Disordered" evidence="1">
    <location>
        <begin position="72"/>
        <end position="151"/>
    </location>
</feature>
<feature type="compositionally biased region" description="Polar residues" evidence="1">
    <location>
        <begin position="95"/>
        <end position="111"/>
    </location>
</feature>
<reference evidence="3 4" key="1">
    <citation type="journal article" date="2016" name="Fungal Biol.">
        <title>The genome of Xylona heveae provides a window into fungal endophytism.</title>
        <authorList>
            <person name="Gazis R."/>
            <person name="Kuo A."/>
            <person name="Riley R."/>
            <person name="LaButti K."/>
            <person name="Lipzen A."/>
            <person name="Lin J."/>
            <person name="Amirebrahimi M."/>
            <person name="Hesse C.N."/>
            <person name="Spatafora J.W."/>
            <person name="Henrissat B."/>
            <person name="Hainaut M."/>
            <person name="Grigoriev I.V."/>
            <person name="Hibbett D.S."/>
        </authorList>
    </citation>
    <scope>NUCLEOTIDE SEQUENCE [LARGE SCALE GENOMIC DNA]</scope>
    <source>
        <strain evidence="3 4">TC161</strain>
    </source>
</reference>
<dbReference type="GeneID" id="28900282"/>
<evidence type="ECO:0000313" key="4">
    <source>
        <dbReference type="Proteomes" id="UP000076632"/>
    </source>
</evidence>
<dbReference type="InParanoid" id="A0A165GC35"/>
<feature type="chain" id="PRO_5007858076" evidence="2">
    <location>
        <begin position="21"/>
        <end position="316"/>
    </location>
</feature>
<feature type="signal peptide" evidence="2">
    <location>
        <begin position="1"/>
        <end position="20"/>
    </location>
</feature>
<dbReference type="OMA" id="GEWALHY"/>
<dbReference type="Proteomes" id="UP000076632">
    <property type="component" value="Unassembled WGS sequence"/>
</dbReference>
<feature type="compositionally biased region" description="Low complexity" evidence="1">
    <location>
        <begin position="112"/>
        <end position="138"/>
    </location>
</feature>
<keyword evidence="2" id="KW-0732">Signal</keyword>
<protein>
    <submittedName>
        <fullName evidence="3">Uncharacterized protein</fullName>
    </submittedName>
</protein>
<dbReference type="EMBL" id="KV407459">
    <property type="protein sequence ID" value="KZF22011.1"/>
    <property type="molecule type" value="Genomic_DNA"/>
</dbReference>
<feature type="compositionally biased region" description="Low complexity" evidence="1">
    <location>
        <begin position="83"/>
        <end position="94"/>
    </location>
</feature>
<evidence type="ECO:0000313" key="3">
    <source>
        <dbReference type="EMBL" id="KZF22011.1"/>
    </source>
</evidence>
<dbReference type="PANTHER" id="PTHR38049">
    <property type="entry name" value="RICIN B LECTIN DOMAIN-CONTAINING PROTEIN"/>
    <property type="match status" value="1"/>
</dbReference>
<evidence type="ECO:0000256" key="1">
    <source>
        <dbReference type="SAM" id="MobiDB-lite"/>
    </source>
</evidence>
<dbReference type="OrthoDB" id="3928002at2759"/>
<sequence>MVLGLLTIAAIPTTIGVCEGVAQQREQNKQDEQESRLDKFHLDVFCDARSNRAKEIHGRHLVLKNGKVYVASRGGGRSKRQNNENNENEASSANKNTSLAIRSRNGTQTNASDSQGQSQSQSQNQKQSQSQGKSQDQGQGKGQGQGPTLHDLSQAHPVTAFYIVYPDEERPPPRPRGLVSTISDDPPMLNWLYADKDTMEIKYGNRTQSREHIVGPWDWTEDEVGLTLEGWEGFVAVEEEVKVNNGGKGNGDGDRDKDKDEDEEADAGDERESLWAIYFDRKDDRLRSLGGTRRKVLEISLERRMVEEDKQGREGK</sequence>